<dbReference type="PANTHER" id="PTHR43476:SF3">
    <property type="entry name" value="FAD-BINDING MONOOXYGENASE"/>
    <property type="match status" value="1"/>
</dbReference>
<gene>
    <name evidence="5" type="ORF">JI435_151440</name>
</gene>
<dbReference type="OrthoDB" id="2096480at2759"/>
<protein>
    <recommendedName>
        <fullName evidence="4">FAD-binding domain-containing protein</fullName>
    </recommendedName>
</protein>
<dbReference type="VEuPathDB" id="FungiDB:JI435_151440"/>
<evidence type="ECO:0000256" key="2">
    <source>
        <dbReference type="ARBA" id="ARBA00022827"/>
    </source>
</evidence>
<dbReference type="SUPFAM" id="SSF51905">
    <property type="entry name" value="FAD/NAD(P)-binding domain"/>
    <property type="match status" value="1"/>
</dbReference>
<dbReference type="InterPro" id="IPR002938">
    <property type="entry name" value="FAD-bd"/>
</dbReference>
<dbReference type="Pfam" id="PF01494">
    <property type="entry name" value="FAD_binding_3"/>
    <property type="match status" value="1"/>
</dbReference>
<dbReference type="Gene3D" id="3.50.50.60">
    <property type="entry name" value="FAD/NAD(P)-binding domain"/>
    <property type="match status" value="2"/>
</dbReference>
<evidence type="ECO:0000256" key="1">
    <source>
        <dbReference type="ARBA" id="ARBA00022630"/>
    </source>
</evidence>
<keyword evidence="6" id="KW-1185">Reference proteome</keyword>
<dbReference type="GO" id="GO:0016491">
    <property type="term" value="F:oxidoreductase activity"/>
    <property type="evidence" value="ECO:0007669"/>
    <property type="project" value="UniProtKB-KW"/>
</dbReference>
<sequence>MSEETQVAIVGAGPAGLTLGLCLARQQIKSVILEKGSDITSDPRGVYLSGDAVRILHSLGLGPDLETIGHVNKSVNFHRTTISGKPFKTLHTWSDALNQVLPNGILQIQPRLETSLRHQIEASSYCTLRSGCEVINRVAEEPPVITYRTKDGHEHDIKAQWLIGADGKTGVVRKRFLEASAGIKQEEGAHRYSGTWIAANLKLKLPTPQTHPSFPLWNFGYTPEKVYDLYWPEGWHFCSPPGKPTATGRFGPYEERLWRHEFRQDDWNDNMDATELLWEHLGPMITRERDEKGISFSQQVQYPKDCIEIIRCRPYHFVHKVVNKWFSGKTILIGDAAHIFPPFAGQGIASGIRDAHQLSWRLALLLKNPSMPPKVANAALEAWEAERIKSVNDAAFLSLLNGQLCNDQPTFWMLALLRIIDFLSLIPYLGLRLDIQVVKECEGFTNVDHGFLIKGHRGGCRLAQIVVQSHRQGLMLSDQMLQSNQNGLRLLVISNGNHHKHYMEAKTAVNEASLSPAVISAESILIFSPAPVDTSQEDLKSLESYMELFWPADDWISVAGDKLGYDRSSFIDRLGTNTRFAVIRPDFFVYACAKDIGELKKCLHTLRTRLS</sequence>
<evidence type="ECO:0000256" key="3">
    <source>
        <dbReference type="ARBA" id="ARBA00023002"/>
    </source>
</evidence>
<dbReference type="AlphaFoldDB" id="A0A7U2I2U7"/>
<accession>A0A7U2I2U7</accession>
<name>A0A7U2I2U7_PHANO</name>
<keyword evidence="2" id="KW-0274">FAD</keyword>
<organism evidence="5 6">
    <name type="scientific">Phaeosphaeria nodorum (strain SN15 / ATCC MYA-4574 / FGSC 10173)</name>
    <name type="common">Glume blotch fungus</name>
    <name type="synonym">Parastagonospora nodorum</name>
    <dbReference type="NCBI Taxonomy" id="321614"/>
    <lineage>
        <taxon>Eukaryota</taxon>
        <taxon>Fungi</taxon>
        <taxon>Dikarya</taxon>
        <taxon>Ascomycota</taxon>
        <taxon>Pezizomycotina</taxon>
        <taxon>Dothideomycetes</taxon>
        <taxon>Pleosporomycetidae</taxon>
        <taxon>Pleosporales</taxon>
        <taxon>Pleosporineae</taxon>
        <taxon>Phaeosphaeriaceae</taxon>
        <taxon>Parastagonospora</taxon>
    </lineage>
</organism>
<keyword evidence="3" id="KW-0560">Oxidoreductase</keyword>
<dbReference type="InterPro" id="IPR036188">
    <property type="entry name" value="FAD/NAD-bd_sf"/>
</dbReference>
<evidence type="ECO:0000313" key="6">
    <source>
        <dbReference type="Proteomes" id="UP000663193"/>
    </source>
</evidence>
<dbReference type="PRINTS" id="PR00420">
    <property type="entry name" value="RNGMNOXGNASE"/>
</dbReference>
<dbReference type="InterPro" id="IPR050631">
    <property type="entry name" value="PheA/TfdB_FAD_monoxygenase"/>
</dbReference>
<dbReference type="EMBL" id="CP069030">
    <property type="protein sequence ID" value="QRC97801.1"/>
    <property type="molecule type" value="Genomic_DNA"/>
</dbReference>
<dbReference type="GO" id="GO:0071949">
    <property type="term" value="F:FAD binding"/>
    <property type="evidence" value="ECO:0007669"/>
    <property type="project" value="InterPro"/>
</dbReference>
<reference evidence="6" key="1">
    <citation type="journal article" date="2021" name="BMC Genomics">
        <title>Chromosome-level genome assembly and manually-curated proteome of model necrotroph Parastagonospora nodorum Sn15 reveals a genome-wide trove of candidate effector homologs, and redundancy of virulence-related functions within an accessory chromosome.</title>
        <authorList>
            <person name="Bertazzoni S."/>
            <person name="Jones D.A.B."/>
            <person name="Phan H.T."/>
            <person name="Tan K.-C."/>
            <person name="Hane J.K."/>
        </authorList>
    </citation>
    <scope>NUCLEOTIDE SEQUENCE [LARGE SCALE GENOMIC DNA]</scope>
    <source>
        <strain evidence="6">SN15 / ATCC MYA-4574 / FGSC 10173)</strain>
    </source>
</reference>
<dbReference type="FunFam" id="3.50.50.60:FF:000968">
    <property type="entry name" value="Uncharacterized protein"/>
    <property type="match status" value="1"/>
</dbReference>
<dbReference type="Proteomes" id="UP000663193">
    <property type="component" value="Chromosome 8"/>
</dbReference>
<dbReference type="PANTHER" id="PTHR43476">
    <property type="entry name" value="3-(3-HYDROXY-PHENYL)PROPIONATE/3-HYDROXYCINNAMIC ACID HYDROXYLASE"/>
    <property type="match status" value="1"/>
</dbReference>
<keyword evidence="1" id="KW-0285">Flavoprotein</keyword>
<evidence type="ECO:0000313" key="5">
    <source>
        <dbReference type="EMBL" id="QRC97801.1"/>
    </source>
</evidence>
<proteinExistence type="predicted"/>
<feature type="domain" description="FAD-binding" evidence="4">
    <location>
        <begin position="4"/>
        <end position="368"/>
    </location>
</feature>
<evidence type="ECO:0000259" key="4">
    <source>
        <dbReference type="Pfam" id="PF01494"/>
    </source>
</evidence>